<keyword evidence="3" id="KW-1185">Reference proteome</keyword>
<feature type="transmembrane region" description="Helical" evidence="1">
    <location>
        <begin position="6"/>
        <end position="21"/>
    </location>
</feature>
<evidence type="ECO:0000313" key="2">
    <source>
        <dbReference type="EMBL" id="MCC9064971.1"/>
    </source>
</evidence>
<keyword evidence="1" id="KW-1133">Transmembrane helix</keyword>
<reference evidence="2" key="1">
    <citation type="submission" date="2021-11" db="EMBL/GenBank/DDBJ databases">
        <title>Description of novel Flavobacterium species.</title>
        <authorList>
            <person name="Saticioglu I.B."/>
            <person name="Ay H."/>
            <person name="Altun S."/>
            <person name="Duman M."/>
        </authorList>
    </citation>
    <scope>NUCLEOTIDE SEQUENCE</scope>
    <source>
        <strain evidence="2">F-30</strain>
    </source>
</reference>
<dbReference type="EMBL" id="JAJJMM010000001">
    <property type="protein sequence ID" value="MCC9064971.1"/>
    <property type="molecule type" value="Genomic_DNA"/>
</dbReference>
<proteinExistence type="predicted"/>
<comment type="caution">
    <text evidence="2">The sequence shown here is derived from an EMBL/GenBank/DDBJ whole genome shotgun (WGS) entry which is preliminary data.</text>
</comment>
<evidence type="ECO:0000313" key="3">
    <source>
        <dbReference type="Proteomes" id="UP001430679"/>
    </source>
</evidence>
<protein>
    <submittedName>
        <fullName evidence="2">Uncharacterized protein</fullName>
    </submittedName>
</protein>
<dbReference type="RefSeq" id="WP_230038348.1">
    <property type="nucleotide sequence ID" value="NZ_JAJJMM010000001.1"/>
</dbReference>
<keyword evidence="1" id="KW-0472">Membrane</keyword>
<name>A0ABS8MHL1_9FLAO</name>
<gene>
    <name evidence="2" type="ORF">LNP81_18345</name>
</gene>
<dbReference type="Proteomes" id="UP001430679">
    <property type="component" value="Unassembled WGS sequence"/>
</dbReference>
<organism evidence="2 3">
    <name type="scientific">Flavobacterium piscisymbiosum</name>
    <dbReference type="NCBI Taxonomy" id="2893753"/>
    <lineage>
        <taxon>Bacteria</taxon>
        <taxon>Pseudomonadati</taxon>
        <taxon>Bacteroidota</taxon>
        <taxon>Flavobacteriia</taxon>
        <taxon>Flavobacteriales</taxon>
        <taxon>Flavobacteriaceae</taxon>
        <taxon>Flavobacterium</taxon>
    </lineage>
</organism>
<evidence type="ECO:0000256" key="1">
    <source>
        <dbReference type="SAM" id="Phobius"/>
    </source>
</evidence>
<keyword evidence="1" id="KW-0812">Transmembrane</keyword>
<sequence>MWTIYSIGFLTILSCIIYNTVRKKKSQVTSKFSILIHLLLKLDKKLVVENGSNDEITLFSSNIRGSIAIFLAQYSGIISVIIESSTIENTSQKKEWIFLDNINQHLIFNHILNDLKNLNNSGFDHQILKRLVDKSNHSIQRIILSNGYSPYNVAQSLFVIAFSEVEKINDFQKISQKGSFEVLFFNCVVALQKSDSKQQNELWDQLFALLIFYLENHNLMNQIKDLEKLLADRLALYGEQIQQIKLDPDYNYNLLYDYFFLRPLSLHSKIKSKVIQTSSLSRTMQSAGFSKIVLVMIADLEEKLPILQSLIF</sequence>
<accession>A0ABS8MHL1</accession>